<sequence>MQRIKRSIVWLMLTAMLVTLLPAGLARPAYAAPSAATYFIPDIVEFRSTALLTTEPGASQITRDNVYKTSNPALTITGVYSHVSNNTLSVKIEQLSSQPVTGGGVRWVTDSTNTITAPVTADPNATNKFTASNLTLFSGFNKVTFSGMQGNVERSDTFYVLYDKVPYIESLQLMGGPTPINLNEGTHVVVANGVGTLQGNAKNATQVTVALNGGTAFISSLLNDGTFFTPALNFKPGLNTIELVIKNASDSIKINRSVYFFDTTKPFTSIDIIHDGNPYPALDKTPTLTSAGTTADLEVEILVPYHSSAFGGSATYSVAGQPITPVSSVISETVIPGPDGVTPAYRLAKFRTQSFPISSGTQTVNLVVTYDTFSATYNVNYKYLPNEVVITGVDLLPGYNGTNDISKVTRIPLNGSQTDTADFYIVVKTDKPASTQLEAKYLPLGTKPISLTRVSPQPPGLSANEEVYRITGFSNGQQKVGFNYAGSTSVFTADISYVSKNYIYIANLHDGQTYSFDSRTTHTLNVKGEYIGFENVNSTFFKSSAQVFVNGINMDPDPNNPGGWLTISQGKALFDFNFKIDAAGPLVYGENRIVFTGTATDAAGNERVVRKELKIYIIDTNISTITKFMPTLSVPVREPFDRDNPANYPEDKMNRIFSVTPDFVWNTDKYVTSQQKYDLVLRGNGASNLNIYFGSQLFFHRDIKDRAGVDHVTSSTFTFNGKDYTFSFAGNESDFILRIQDIPFEQPGSHVYNLELINGTGARTTQRLEILREVVPYRILSPQPTVGDQIVVNKNFVRFDIEAEGATEVLVGKEPAVKRADMDNRFVLDYVGLKANKSNKIDIQITRPGGTIKESIYVYYTGAVTVDSQFMAEKVSNKYSVFNKKLQLSFPKGTVLQSANVSGSGVTKFYPDNKILFGIADPKDGVVERRNDYGNIINVTNDDRTPGGANTIKIPEYLVQRFNSSEDTSNFSLVSDIYWIHGGIGEQNDRGQNGYKPGTNGLAPYSIEGNFTEFTPDRKIVPSQRGELTLSFDGNIVDEAGTTVTVFRYTDNGRWENIGGAVDTKNNTITVSFDHFGYYKVMKMRLGYSDITNHPWARNVLNALYAKGIMNNLRFGEFGADDQTTRGEFAMLLVKGLDLPLNYDNQPTFIDIQPGTSTTTWSYEHIETAARAGIIQGLGDGFFGATQRVTREQAAVMIARALQLKLATNDNKLGDTLSKSFADAARVDFYARPSVVAVSKAKIMEGSPFTVEGQKKPLYNFNPKGNLTRAEAAKIAVELLKKSTDLFPKNLS</sequence>
<reference evidence="3" key="1">
    <citation type="submission" date="2016-08" db="EMBL/GenBank/DDBJ databases">
        <title>Complete Genome Seqeunce of Paenibacillus sp. nov. IHBB 9852 from high altitute lake of Indian trans-Himalayas.</title>
        <authorList>
            <person name="Kiran S."/>
            <person name="Swarnkar M.K."/>
            <person name="Rana A."/>
            <person name="Tewari R."/>
            <person name="Gulati A."/>
        </authorList>
    </citation>
    <scope>NUCLEOTIDE SEQUENCE [LARGE SCALE GENOMIC DNA]</scope>
    <source>
        <strain evidence="3">IHBB 9852</strain>
    </source>
</reference>
<feature type="chain" id="PRO_5008535650" description="SLH domain-containing protein" evidence="1">
    <location>
        <begin position="32"/>
        <end position="1292"/>
    </location>
</feature>
<evidence type="ECO:0000313" key="3">
    <source>
        <dbReference type="EMBL" id="ANY74049.1"/>
    </source>
</evidence>
<keyword evidence="1" id="KW-0732">Signal</keyword>
<feature type="signal peptide" evidence="1">
    <location>
        <begin position="1"/>
        <end position="31"/>
    </location>
</feature>
<accession>A0A1B2E291</accession>
<protein>
    <recommendedName>
        <fullName evidence="2">SLH domain-containing protein</fullName>
    </recommendedName>
</protein>
<proteinExistence type="predicted"/>
<evidence type="ECO:0000259" key="2">
    <source>
        <dbReference type="PROSITE" id="PS51272"/>
    </source>
</evidence>
<dbReference type="PROSITE" id="PS51272">
    <property type="entry name" value="SLH"/>
    <property type="match status" value="3"/>
</dbReference>
<organism evidence="3">
    <name type="scientific">Paenibacillus ihbetae</name>
    <dbReference type="NCBI Taxonomy" id="1870820"/>
    <lineage>
        <taxon>Bacteria</taxon>
        <taxon>Bacillati</taxon>
        <taxon>Bacillota</taxon>
        <taxon>Bacilli</taxon>
        <taxon>Bacillales</taxon>
        <taxon>Paenibacillaceae</taxon>
        <taxon>Paenibacillus</taxon>
    </lineage>
</organism>
<feature type="domain" description="SLH" evidence="2">
    <location>
        <begin position="1084"/>
        <end position="1147"/>
    </location>
</feature>
<feature type="domain" description="SLH" evidence="2">
    <location>
        <begin position="1149"/>
        <end position="1212"/>
    </location>
</feature>
<dbReference type="InterPro" id="IPR051465">
    <property type="entry name" value="Cell_Envelope_Struct_Comp"/>
</dbReference>
<dbReference type="KEGG" id="pib:BBD41_16490"/>
<dbReference type="InterPro" id="IPR001119">
    <property type="entry name" value="SLH_dom"/>
</dbReference>
<gene>
    <name evidence="3" type="ORF">BBD41_16490</name>
</gene>
<dbReference type="PANTHER" id="PTHR43308">
    <property type="entry name" value="OUTER MEMBRANE PROTEIN ALPHA-RELATED"/>
    <property type="match status" value="1"/>
</dbReference>
<dbReference type="Pfam" id="PF00395">
    <property type="entry name" value="SLH"/>
    <property type="match status" value="3"/>
</dbReference>
<feature type="domain" description="SLH" evidence="2">
    <location>
        <begin position="1218"/>
        <end position="1290"/>
    </location>
</feature>
<dbReference type="EMBL" id="CP016809">
    <property type="protein sequence ID" value="ANY74049.1"/>
    <property type="molecule type" value="Genomic_DNA"/>
</dbReference>
<name>A0A1B2E291_9BACL</name>
<evidence type="ECO:0000256" key="1">
    <source>
        <dbReference type="SAM" id="SignalP"/>
    </source>
</evidence>